<dbReference type="EMBL" id="QREG01000013">
    <property type="protein sequence ID" value="RED97078.1"/>
    <property type="molecule type" value="Genomic_DNA"/>
</dbReference>
<comment type="caution">
    <text evidence="6">The sequence shown here is derived from an EMBL/GenBank/DDBJ whole genome shotgun (WGS) entry which is preliminary data.</text>
</comment>
<dbReference type="InterPro" id="IPR029058">
    <property type="entry name" value="AB_hydrolase_fold"/>
</dbReference>
<sequence>MRNMNKLYLIWCLCVGTVLTATAQSYHFKKGVSIRDKEQRDYYKMVDWDDSQYEQFGHWEESLSGSVHDFMNWRAIFPAGFDVNDTVKYPMIVLLHGAGESGRKCTFPYDFHYDPSDPEYDNNGHHLYWGGEEHRDAVNRPATHSRSFPGIVIFPQVSYNGAWKGDNITKTARIVEHMIATYDVDPYRVYLQGLSSGGEGTWDVATHRPDLFAAVLPMAGVGKSKDASTDSLVTTPLWMFQGGKDTNPSPEWASEWIDALKDKGGKPRYTVYPNNGHNVWVRAYGESDFFSWMLEQNKKEVFYFGDLTECVTTNNTQKLGFSAGFLGYQWLHNGDTLSGATDRYYTATEGGKYEVLFLQPIDSQWVKSEPIELPGANSNPPVLAANSSVTLPVSNNTSEWNETLKLTATPGFPSYDWYLDGSFITNTSEPELMLNDSSGLEFTSSDAGVYEVRIPQYGACGGSSSESTITVTYTNPQPTSNPPSGLTATALSSSEIRLDWTDTGYEIYYEIWQQRAHTLDIINGTGYLGEDFYYRGKVDANITTFTADDLRPDADYTFVVRAIRPNEAGATASDAVDASTGNDTQAPSKPSSFTTKMVKEDAIEISWEPADDNDVVVKYELYDAEIKIADILSDTLDGNPADGSPAPPTSYVVTNLSPATSHTLKIRAVDYQGNRSPFSEIISISTPGGNGVLYTYYEQGFWPEPMATFFETDPAPVTSAQTSNFDVDVAERKNRYVVAYDALLEIKAAGNYTFYTKSNDGSMLYINDQEVVDNDGTHKSRIRRGVHRFTKPGLYPIRVVFNKYHTMYTGDAELVVKYQQGVPNDQDQNKHDDGYDSAYVIPDSRLYLSDKMADPLSAKPVSANTLNRLILFPNPTKATIRLQADNSNFQQAMTYEIYHLSQGQEVMSGEVQFVNGQSEINLMQLRRGTYLIHIGDKKMRFVKN</sequence>
<dbReference type="Proteomes" id="UP000256779">
    <property type="component" value="Unassembled WGS sequence"/>
</dbReference>
<dbReference type="NCBIfam" id="TIGR04183">
    <property type="entry name" value="Por_Secre_tail"/>
    <property type="match status" value="1"/>
</dbReference>
<evidence type="ECO:0000256" key="3">
    <source>
        <dbReference type="SAM" id="SignalP"/>
    </source>
</evidence>
<dbReference type="SUPFAM" id="SSF49265">
    <property type="entry name" value="Fibronectin type III"/>
    <property type="match status" value="1"/>
</dbReference>
<dbReference type="GO" id="GO:0008236">
    <property type="term" value="F:serine-type peptidase activity"/>
    <property type="evidence" value="ECO:0007669"/>
    <property type="project" value="InterPro"/>
</dbReference>
<dbReference type="Pfam" id="PF18962">
    <property type="entry name" value="Por_Secre_tail"/>
    <property type="match status" value="1"/>
</dbReference>
<keyword evidence="7" id="KW-1185">Reference proteome</keyword>
<evidence type="ECO:0000259" key="4">
    <source>
        <dbReference type="PROSITE" id="PS50853"/>
    </source>
</evidence>
<keyword evidence="1 3" id="KW-0732">Signal</keyword>
<dbReference type="InterPro" id="IPR013783">
    <property type="entry name" value="Ig-like_fold"/>
</dbReference>
<dbReference type="CDD" id="cd00063">
    <property type="entry name" value="FN3"/>
    <property type="match status" value="2"/>
</dbReference>
<evidence type="ECO:0000256" key="2">
    <source>
        <dbReference type="SAM" id="MobiDB-lite"/>
    </source>
</evidence>
<dbReference type="Pfam" id="PF07691">
    <property type="entry name" value="PA14"/>
    <property type="match status" value="1"/>
</dbReference>
<dbReference type="InterPro" id="IPR011658">
    <property type="entry name" value="PA14_dom"/>
</dbReference>
<dbReference type="OrthoDB" id="9764953at2"/>
<dbReference type="SUPFAM" id="SSF56988">
    <property type="entry name" value="Anthrax protective antigen"/>
    <property type="match status" value="1"/>
</dbReference>
<dbReference type="PANTHER" id="PTHR43037:SF1">
    <property type="entry name" value="BLL1128 PROTEIN"/>
    <property type="match status" value="1"/>
</dbReference>
<evidence type="ECO:0000256" key="1">
    <source>
        <dbReference type="ARBA" id="ARBA00022729"/>
    </source>
</evidence>
<feature type="region of interest" description="Disordered" evidence="2">
    <location>
        <begin position="570"/>
        <end position="592"/>
    </location>
</feature>
<feature type="domain" description="Fibronectin type-III" evidence="4">
    <location>
        <begin position="482"/>
        <end position="583"/>
    </location>
</feature>
<protein>
    <submittedName>
        <fullName evidence="6">Putative secreted protein (Por secretion system target)</fullName>
    </submittedName>
</protein>
<evidence type="ECO:0000259" key="5">
    <source>
        <dbReference type="PROSITE" id="PS51820"/>
    </source>
</evidence>
<dbReference type="SUPFAM" id="SSF53474">
    <property type="entry name" value="alpha/beta-Hydrolases"/>
    <property type="match status" value="1"/>
</dbReference>
<dbReference type="Gene3D" id="2.60.40.10">
    <property type="entry name" value="Immunoglobulins"/>
    <property type="match status" value="2"/>
</dbReference>
<feature type="compositionally biased region" description="Polar residues" evidence="2">
    <location>
        <begin position="579"/>
        <end position="592"/>
    </location>
</feature>
<dbReference type="GO" id="GO:0006508">
    <property type="term" value="P:proteolysis"/>
    <property type="evidence" value="ECO:0007669"/>
    <property type="project" value="InterPro"/>
</dbReference>
<feature type="signal peptide" evidence="3">
    <location>
        <begin position="1"/>
        <end position="23"/>
    </location>
</feature>
<accession>A0A3D9L402</accession>
<feature type="domain" description="PA14" evidence="5">
    <location>
        <begin position="687"/>
        <end position="833"/>
    </location>
</feature>
<evidence type="ECO:0000313" key="7">
    <source>
        <dbReference type="Proteomes" id="UP000256779"/>
    </source>
</evidence>
<dbReference type="Gene3D" id="3.90.182.10">
    <property type="entry name" value="Toxin - Anthrax Protective Antigen,domain 1"/>
    <property type="match status" value="1"/>
</dbReference>
<dbReference type="SMART" id="SM00060">
    <property type="entry name" value="FN3"/>
    <property type="match status" value="2"/>
</dbReference>
<dbReference type="PANTHER" id="PTHR43037">
    <property type="entry name" value="UNNAMED PRODUCT-RELATED"/>
    <property type="match status" value="1"/>
</dbReference>
<dbReference type="InterPro" id="IPR037524">
    <property type="entry name" value="PA14/GLEYA"/>
</dbReference>
<dbReference type="Gene3D" id="3.40.50.1820">
    <property type="entry name" value="alpha/beta hydrolase"/>
    <property type="match status" value="1"/>
</dbReference>
<gene>
    <name evidence="6" type="ORF">C7460_113127</name>
</gene>
<dbReference type="InterPro" id="IPR036116">
    <property type="entry name" value="FN3_sf"/>
</dbReference>
<dbReference type="InterPro" id="IPR026444">
    <property type="entry name" value="Secre_tail"/>
</dbReference>
<proteinExistence type="predicted"/>
<evidence type="ECO:0000313" key="6">
    <source>
        <dbReference type="EMBL" id="RED97078.1"/>
    </source>
</evidence>
<reference evidence="6 7" key="1">
    <citation type="submission" date="2018-07" db="EMBL/GenBank/DDBJ databases">
        <title>Genomic Encyclopedia of Type Strains, Phase IV (KMG-IV): sequencing the most valuable type-strain genomes for metagenomic binning, comparative biology and taxonomic classification.</title>
        <authorList>
            <person name="Goeker M."/>
        </authorList>
    </citation>
    <scope>NUCLEOTIDE SEQUENCE [LARGE SCALE GENOMIC DNA]</scope>
    <source>
        <strain evidence="6 7">DSM 4134</strain>
    </source>
</reference>
<dbReference type="Pfam" id="PF00326">
    <property type="entry name" value="Peptidase_S9"/>
    <property type="match status" value="1"/>
</dbReference>
<dbReference type="PROSITE" id="PS51820">
    <property type="entry name" value="PA14"/>
    <property type="match status" value="1"/>
</dbReference>
<dbReference type="InterPro" id="IPR003961">
    <property type="entry name" value="FN3_dom"/>
</dbReference>
<dbReference type="InterPro" id="IPR001375">
    <property type="entry name" value="Peptidase_S9_cat"/>
</dbReference>
<name>A0A3D9L402_MARFU</name>
<organism evidence="6 7">
    <name type="scientific">Marinoscillum furvescens DSM 4134</name>
    <dbReference type="NCBI Taxonomy" id="1122208"/>
    <lineage>
        <taxon>Bacteria</taxon>
        <taxon>Pseudomonadati</taxon>
        <taxon>Bacteroidota</taxon>
        <taxon>Cytophagia</taxon>
        <taxon>Cytophagales</taxon>
        <taxon>Reichenbachiellaceae</taxon>
        <taxon>Marinoscillum</taxon>
    </lineage>
</organism>
<dbReference type="InterPro" id="IPR050955">
    <property type="entry name" value="Plant_Biomass_Hydrol_Est"/>
</dbReference>
<feature type="chain" id="PRO_5017578782" evidence="3">
    <location>
        <begin position="24"/>
        <end position="944"/>
    </location>
</feature>
<dbReference type="SMART" id="SM00758">
    <property type="entry name" value="PA14"/>
    <property type="match status" value="1"/>
</dbReference>
<dbReference type="AlphaFoldDB" id="A0A3D9L402"/>
<dbReference type="PROSITE" id="PS50853">
    <property type="entry name" value="FN3"/>
    <property type="match status" value="2"/>
</dbReference>
<feature type="domain" description="Fibronectin type-III" evidence="4">
    <location>
        <begin position="589"/>
        <end position="689"/>
    </location>
</feature>
<dbReference type="Pfam" id="PF00041">
    <property type="entry name" value="fn3"/>
    <property type="match status" value="2"/>
</dbReference>